<comment type="caution">
    <text evidence="3">The sequence shown here is derived from an EMBL/GenBank/DDBJ whole genome shotgun (WGS) entry which is preliminary data.</text>
</comment>
<evidence type="ECO:0000256" key="1">
    <source>
        <dbReference type="ARBA" id="ARBA00006354"/>
    </source>
</evidence>
<evidence type="ECO:0000313" key="3">
    <source>
        <dbReference type="EMBL" id="TLD40077.1"/>
    </source>
</evidence>
<dbReference type="AlphaFoldDB" id="A0A533Q670"/>
<dbReference type="InterPro" id="IPR025158">
    <property type="entry name" value="Mg_chelat-rel_C"/>
</dbReference>
<evidence type="ECO:0000259" key="2">
    <source>
        <dbReference type="SMART" id="SM00382"/>
    </source>
</evidence>
<feature type="domain" description="AAA+ ATPase" evidence="2">
    <location>
        <begin position="214"/>
        <end position="397"/>
    </location>
</feature>
<dbReference type="Gene3D" id="3.30.230.10">
    <property type="match status" value="1"/>
</dbReference>
<dbReference type="InterPro" id="IPR027417">
    <property type="entry name" value="P-loop_NTPase"/>
</dbReference>
<dbReference type="Pfam" id="PF13541">
    <property type="entry name" value="ChlI"/>
    <property type="match status" value="1"/>
</dbReference>
<dbReference type="EMBL" id="SULG01000135">
    <property type="protein sequence ID" value="TLD40077.1"/>
    <property type="molecule type" value="Genomic_DNA"/>
</dbReference>
<proteinExistence type="inferred from homology"/>
<protein>
    <recommendedName>
        <fullName evidence="2">AAA+ ATPase domain-containing protein</fullName>
    </recommendedName>
</protein>
<dbReference type="PANTHER" id="PTHR32039">
    <property type="entry name" value="MAGNESIUM-CHELATASE SUBUNIT CHLI"/>
    <property type="match status" value="1"/>
</dbReference>
<gene>
    <name evidence="3" type="ORF">JETT_3653</name>
</gene>
<dbReference type="PANTHER" id="PTHR32039:SF7">
    <property type="entry name" value="COMPETENCE PROTEIN COMM"/>
    <property type="match status" value="1"/>
</dbReference>
<dbReference type="Gene3D" id="3.40.50.300">
    <property type="entry name" value="P-loop containing nucleotide triphosphate hydrolases"/>
    <property type="match status" value="1"/>
</dbReference>
<sequence length="519" mass="56719">MLAKVNSVAVFGIDAYLLDIEIYIATGDMPYVAIVGLPDTAVKESRDRVKAAINTSGYRFPHKPMTINLAPADRKKEGPAFELPIAIGILIATGQIGIQDVREYAIVGELSLDGRLRPVKGCLSMTLKCKELGIKKLLVPSENVSEAAIVAGIDVIPVKTLADTVGILTGSIPAIPHKVTVEEIFKEACSYDVDYADVKGQEHAKRALTVAVAGNHNLIMVGPPGSGKTMLAQRIPTIMPSLTLEEALDTTRIYSIAGLLNPGQSLIATRPFRAPHHTISTAGLVGGGSFPRPGEISLSHHGVLFLDELPEFDRKTLEVLRQPMEAGSITISRAMSSVTYPASLVLVASCNPCPCGFYTDKQRPCRCTPHQIQNYMSKVSGPLLDRIDIQLEVPAVRYHELAADREVQSSDDMRKKVLTARMVQRDRFKDSSSHYGQEQVIMLNARMSSKQVKKYCILDKPAETLLHQAMADLGISARGHSKVLKVARTIADIDESQIIKIDHISEAIQYRSLDRTLWK</sequence>
<dbReference type="InterPro" id="IPR004482">
    <property type="entry name" value="Mg_chelat-rel"/>
</dbReference>
<dbReference type="SUPFAM" id="SSF52540">
    <property type="entry name" value="P-loop containing nucleoside triphosphate hydrolases"/>
    <property type="match status" value="1"/>
</dbReference>
<dbReference type="NCBIfam" id="TIGR00368">
    <property type="entry name" value="YifB family Mg chelatase-like AAA ATPase"/>
    <property type="match status" value="1"/>
</dbReference>
<evidence type="ECO:0000313" key="4">
    <source>
        <dbReference type="Proteomes" id="UP000319783"/>
    </source>
</evidence>
<organism evidence="3 4">
    <name type="scientific">Candidatus Jettenia ecosi</name>
    <dbReference type="NCBI Taxonomy" id="2494326"/>
    <lineage>
        <taxon>Bacteria</taxon>
        <taxon>Pseudomonadati</taxon>
        <taxon>Planctomycetota</taxon>
        <taxon>Candidatus Brocadiia</taxon>
        <taxon>Candidatus Brocadiales</taxon>
        <taxon>Candidatus Brocadiaceae</taxon>
        <taxon>Candidatus Jettenia</taxon>
    </lineage>
</organism>
<dbReference type="Pfam" id="PF01078">
    <property type="entry name" value="Mg_chelatase"/>
    <property type="match status" value="1"/>
</dbReference>
<dbReference type="SMART" id="SM00382">
    <property type="entry name" value="AAA"/>
    <property type="match status" value="1"/>
</dbReference>
<dbReference type="Proteomes" id="UP000319783">
    <property type="component" value="Unassembled WGS sequence"/>
</dbReference>
<dbReference type="InterPro" id="IPR045006">
    <property type="entry name" value="CHLI-like"/>
</dbReference>
<dbReference type="InterPro" id="IPR014721">
    <property type="entry name" value="Ribsml_uS5_D2-typ_fold_subgr"/>
</dbReference>
<dbReference type="InterPro" id="IPR000523">
    <property type="entry name" value="Mg_chelatse_chII-like_cat_dom"/>
</dbReference>
<reference evidence="3 4" key="1">
    <citation type="submission" date="2019-04" db="EMBL/GenBank/DDBJ databases">
        <title>Genome of a novel bacterium Candidatus Jettenia ecosi reconstructed from metagenome of an anammox bioreactor.</title>
        <authorList>
            <person name="Mardanov A.V."/>
            <person name="Beletsky A.V."/>
            <person name="Ravin N.V."/>
            <person name="Botchkova E.A."/>
            <person name="Litti Y.V."/>
            <person name="Nozhevnikova A.N."/>
        </authorList>
    </citation>
    <scope>NUCLEOTIDE SEQUENCE [LARGE SCALE GENOMIC DNA]</scope>
    <source>
        <strain evidence="3">J2</strain>
    </source>
</reference>
<dbReference type="InterPro" id="IPR020568">
    <property type="entry name" value="Ribosomal_Su5_D2-typ_SF"/>
</dbReference>
<dbReference type="InterPro" id="IPR003593">
    <property type="entry name" value="AAA+_ATPase"/>
</dbReference>
<accession>A0A533Q670</accession>
<dbReference type="GO" id="GO:0005524">
    <property type="term" value="F:ATP binding"/>
    <property type="evidence" value="ECO:0007669"/>
    <property type="project" value="InterPro"/>
</dbReference>
<comment type="similarity">
    <text evidence="1">Belongs to the Mg-chelatase subunits D/I family. ComM subfamily.</text>
</comment>
<dbReference type="Pfam" id="PF13335">
    <property type="entry name" value="Mg_chelatase_C"/>
    <property type="match status" value="1"/>
</dbReference>
<dbReference type="SUPFAM" id="SSF54211">
    <property type="entry name" value="Ribosomal protein S5 domain 2-like"/>
    <property type="match status" value="1"/>
</dbReference>
<name>A0A533Q670_9BACT</name>